<proteinExistence type="predicted"/>
<evidence type="ECO:0000313" key="3">
    <source>
        <dbReference type="Proteomes" id="UP001341840"/>
    </source>
</evidence>
<evidence type="ECO:0000313" key="2">
    <source>
        <dbReference type="EMBL" id="MED6172105.1"/>
    </source>
</evidence>
<comment type="caution">
    <text evidence="2">The sequence shown here is derived from an EMBL/GenBank/DDBJ whole genome shotgun (WGS) entry which is preliminary data.</text>
</comment>
<name>A0ABU6VHC5_9FABA</name>
<feature type="compositionally biased region" description="Polar residues" evidence="1">
    <location>
        <begin position="92"/>
        <end position="112"/>
    </location>
</feature>
<feature type="region of interest" description="Disordered" evidence="1">
    <location>
        <begin position="35"/>
        <end position="54"/>
    </location>
</feature>
<keyword evidence="3" id="KW-1185">Reference proteome</keyword>
<accession>A0ABU6VHC5</accession>
<gene>
    <name evidence="2" type="ORF">PIB30_047070</name>
</gene>
<feature type="compositionally biased region" description="Polar residues" evidence="1">
    <location>
        <begin position="1"/>
        <end position="24"/>
    </location>
</feature>
<organism evidence="2 3">
    <name type="scientific">Stylosanthes scabra</name>
    <dbReference type="NCBI Taxonomy" id="79078"/>
    <lineage>
        <taxon>Eukaryota</taxon>
        <taxon>Viridiplantae</taxon>
        <taxon>Streptophyta</taxon>
        <taxon>Embryophyta</taxon>
        <taxon>Tracheophyta</taxon>
        <taxon>Spermatophyta</taxon>
        <taxon>Magnoliopsida</taxon>
        <taxon>eudicotyledons</taxon>
        <taxon>Gunneridae</taxon>
        <taxon>Pentapetalae</taxon>
        <taxon>rosids</taxon>
        <taxon>fabids</taxon>
        <taxon>Fabales</taxon>
        <taxon>Fabaceae</taxon>
        <taxon>Papilionoideae</taxon>
        <taxon>50 kb inversion clade</taxon>
        <taxon>dalbergioids sensu lato</taxon>
        <taxon>Dalbergieae</taxon>
        <taxon>Pterocarpus clade</taxon>
        <taxon>Stylosanthes</taxon>
    </lineage>
</organism>
<dbReference type="Proteomes" id="UP001341840">
    <property type="component" value="Unassembled WGS sequence"/>
</dbReference>
<protein>
    <submittedName>
        <fullName evidence="2">Uncharacterized protein</fullName>
    </submittedName>
</protein>
<sequence length="112" mass="12236">MSTHAKCSKASSPYTPLSKASSPYTPLDTCQMLTGISNHKREKASSPDTPPQQDEVLRFRTIGLTTIWSCVICASKVPHCSSLRSDFLSLTPARNNNNNRGHSLQQLGTSFP</sequence>
<evidence type="ECO:0000256" key="1">
    <source>
        <dbReference type="SAM" id="MobiDB-lite"/>
    </source>
</evidence>
<feature type="region of interest" description="Disordered" evidence="1">
    <location>
        <begin position="91"/>
        <end position="112"/>
    </location>
</feature>
<dbReference type="EMBL" id="JASCZI010151333">
    <property type="protein sequence ID" value="MED6172105.1"/>
    <property type="molecule type" value="Genomic_DNA"/>
</dbReference>
<feature type="region of interest" description="Disordered" evidence="1">
    <location>
        <begin position="1"/>
        <end position="25"/>
    </location>
</feature>
<reference evidence="2 3" key="1">
    <citation type="journal article" date="2023" name="Plants (Basel)">
        <title>Bridging the Gap: Combining Genomics and Transcriptomics Approaches to Understand Stylosanthes scabra, an Orphan Legume from the Brazilian Caatinga.</title>
        <authorList>
            <person name="Ferreira-Neto J.R.C."/>
            <person name="da Silva M.D."/>
            <person name="Binneck E."/>
            <person name="de Melo N.F."/>
            <person name="da Silva R.H."/>
            <person name="de Melo A.L.T.M."/>
            <person name="Pandolfi V."/>
            <person name="Bustamante F.O."/>
            <person name="Brasileiro-Vidal A.C."/>
            <person name="Benko-Iseppon A.M."/>
        </authorList>
    </citation>
    <scope>NUCLEOTIDE SEQUENCE [LARGE SCALE GENOMIC DNA]</scope>
    <source>
        <tissue evidence="2">Leaves</tissue>
    </source>
</reference>